<organism evidence="3 4">
    <name type="scientific">Ceratopteris richardii</name>
    <name type="common">Triangle waterfern</name>
    <dbReference type="NCBI Taxonomy" id="49495"/>
    <lineage>
        <taxon>Eukaryota</taxon>
        <taxon>Viridiplantae</taxon>
        <taxon>Streptophyta</taxon>
        <taxon>Embryophyta</taxon>
        <taxon>Tracheophyta</taxon>
        <taxon>Polypodiopsida</taxon>
        <taxon>Polypodiidae</taxon>
        <taxon>Polypodiales</taxon>
        <taxon>Pteridineae</taxon>
        <taxon>Pteridaceae</taxon>
        <taxon>Parkerioideae</taxon>
        <taxon>Ceratopteris</taxon>
    </lineage>
</organism>
<dbReference type="AlphaFoldDB" id="A0A8T2T0G2"/>
<comment type="caution">
    <text evidence="3">The sequence shown here is derived from an EMBL/GenBank/DDBJ whole genome shotgun (WGS) entry which is preliminary data.</text>
</comment>
<feature type="compositionally biased region" description="Basic and acidic residues" evidence="2">
    <location>
        <begin position="56"/>
        <end position="66"/>
    </location>
</feature>
<feature type="coiled-coil region" evidence="1">
    <location>
        <begin position="168"/>
        <end position="272"/>
    </location>
</feature>
<evidence type="ECO:0000256" key="1">
    <source>
        <dbReference type="SAM" id="Coils"/>
    </source>
</evidence>
<accession>A0A8T2T0G2</accession>
<keyword evidence="1" id="KW-0175">Coiled coil</keyword>
<dbReference type="OMA" id="KAITICW"/>
<sequence length="810" mass="91510">MVKSRKSSKTLPGITRCHSPQLQVNNLQVGTVAIPSLAEASAVGERPPSRSPGCRSVRDELDEVTRLGRMLNYSDEQSSETEEDDDIEPLSSMSDARFLSNPSSSPAPGINAVPVIDPGVPIYNNATSSILGSEIKASLSNIASANEAALAFQRWRISRLKALFTQEINKVSMEAQEQKSRLSLIEEEMEKKEKHLQHALADSAQLRAQLSALETVNGQQHDSSDALKMDLAKALERATSSEAEVERYNKEIRKLRERLKSTQDEAYRLDSELKANASYFQKEKDGIAKENQVLLEQLARKDEELFSYVQEINNLKNVFTCLKVSRLELERLKSELQNNTFEETPETMGWYVLQNQIKSEGPLMGLNDAKQNAVPSDPVLSQILEVLQKLTNCLPKNETQLESSEVKVPESEEKHMVRSDRPQKGALYSEAAVNCKSMGNVGQVSSLNPKNDSTGDPCSACSQMLERKGEILFIITCWKWRWFIAARTVQKLSKEISSLKSVKKGKIRDVQQSPFLNFLDNINPSGVNGHAKNARPSNISFQEPIGADKMLTLLASICKLSSRSAHQEKEAYDKGRRFDHLLRIMMRWMQRARKRRQLERVITHWLRYLLQSCKDKFKKCNMAVSQAVNPGKGSCHTSHFMNTSQLASIPRARIVGNISTDFRKECQRSEKYEHTCKSQAFTTLQESLHQEFEVLEYSILKAISNWQQKECGDADISSEGFRESPTSLLWKISCDMEHCFFESRNQIMAYFGVKNASSATNISKVHRSISTFPSKPLIRQMRLKVGNCKKPPEKSSFPQCVARKKKKIFL</sequence>
<keyword evidence="4" id="KW-1185">Reference proteome</keyword>
<evidence type="ECO:0000256" key="2">
    <source>
        <dbReference type="SAM" id="MobiDB-lite"/>
    </source>
</evidence>
<name>A0A8T2T0G2_CERRI</name>
<feature type="compositionally biased region" description="Acidic residues" evidence="2">
    <location>
        <begin position="77"/>
        <end position="88"/>
    </location>
</feature>
<feature type="region of interest" description="Disordered" evidence="2">
    <location>
        <begin position="39"/>
        <end position="89"/>
    </location>
</feature>
<evidence type="ECO:0000313" key="4">
    <source>
        <dbReference type="Proteomes" id="UP000825935"/>
    </source>
</evidence>
<proteinExistence type="predicted"/>
<evidence type="ECO:0000313" key="3">
    <source>
        <dbReference type="EMBL" id="KAH7388577.1"/>
    </source>
</evidence>
<reference evidence="3" key="1">
    <citation type="submission" date="2021-08" db="EMBL/GenBank/DDBJ databases">
        <title>WGS assembly of Ceratopteris richardii.</title>
        <authorList>
            <person name="Marchant D.B."/>
            <person name="Chen G."/>
            <person name="Jenkins J."/>
            <person name="Shu S."/>
            <person name="Leebens-Mack J."/>
            <person name="Grimwood J."/>
            <person name="Schmutz J."/>
            <person name="Soltis P."/>
            <person name="Soltis D."/>
            <person name="Chen Z.-H."/>
        </authorList>
    </citation>
    <scope>NUCLEOTIDE SEQUENCE</scope>
    <source>
        <strain evidence="3">Whitten #5841</strain>
        <tissue evidence="3">Leaf</tissue>
    </source>
</reference>
<protein>
    <submittedName>
        <fullName evidence="3">Uncharacterized protein</fullName>
    </submittedName>
</protein>
<dbReference type="OrthoDB" id="2010655at2759"/>
<dbReference type="EMBL" id="CM035421">
    <property type="protein sequence ID" value="KAH7388577.1"/>
    <property type="molecule type" value="Genomic_DNA"/>
</dbReference>
<gene>
    <name evidence="3" type="ORF">KP509_16G082500</name>
</gene>
<dbReference type="Proteomes" id="UP000825935">
    <property type="component" value="Chromosome 16"/>
</dbReference>